<dbReference type="RefSeq" id="WP_175499148.1">
    <property type="nucleotide sequence ID" value="NZ_BONM01000023.1"/>
</dbReference>
<gene>
    <name evidence="2" type="ORF">SAMN05421867_10126</name>
</gene>
<dbReference type="Proteomes" id="UP000199012">
    <property type="component" value="Unassembled WGS sequence"/>
</dbReference>
<sequence>MPDPVAVLLPQTVDNLGNDWIAQGCTALLDEVVPPAGAVRVRLGRAADPALPPLPRSVAAAVDRSCSAVVVPCGSLVHTGAGGIVDLLASFTVPVHLLGLGFAGYVPEEGGVAARLTALARTVVWRDATSRALGAELGTPGAEDRDALLPDLALFAPLPTPVLPGRGGHVVWVVDSDHDEDAARAARDALLADPAGGSVVVTSQDCAWEPHPGPYLTDLPAPVEVTALALGEPDAVLHLLAGARLVVTSRIHVVFLAARLGVPCHFVGRDADHPNGRRSLLFSRLGLALRTGEVLAGVADRLAALAAVERPAYTALLADRLR</sequence>
<dbReference type="EMBL" id="FOKA01000001">
    <property type="protein sequence ID" value="SFA69220.1"/>
    <property type="molecule type" value="Genomic_DNA"/>
</dbReference>
<accession>A0A1I0UZD7</accession>
<reference evidence="2 3" key="1">
    <citation type="submission" date="2016-10" db="EMBL/GenBank/DDBJ databases">
        <authorList>
            <person name="de Groot N.N."/>
        </authorList>
    </citation>
    <scope>NUCLEOTIDE SEQUENCE [LARGE SCALE GENOMIC DNA]</scope>
    <source>
        <strain evidence="2 3">CGMCC 4.6945</strain>
    </source>
</reference>
<keyword evidence="2" id="KW-0808">Transferase</keyword>
<name>A0A1I0UZD7_9CELL</name>
<dbReference type="GO" id="GO:0016740">
    <property type="term" value="F:transferase activity"/>
    <property type="evidence" value="ECO:0007669"/>
    <property type="project" value="UniProtKB-KW"/>
</dbReference>
<dbReference type="Pfam" id="PF04230">
    <property type="entry name" value="PS_pyruv_trans"/>
    <property type="match status" value="1"/>
</dbReference>
<dbReference type="AlphaFoldDB" id="A0A1I0UZD7"/>
<dbReference type="InterPro" id="IPR007345">
    <property type="entry name" value="Polysacch_pyruvyl_Trfase"/>
</dbReference>
<proteinExistence type="predicted"/>
<dbReference type="STRING" id="988821.SAMN05421867_10126"/>
<protein>
    <submittedName>
        <fullName evidence="2">Polysaccharide pyruvyl transferase</fullName>
    </submittedName>
</protein>
<evidence type="ECO:0000313" key="2">
    <source>
        <dbReference type="EMBL" id="SFA69220.1"/>
    </source>
</evidence>
<keyword evidence="3" id="KW-1185">Reference proteome</keyword>
<evidence type="ECO:0000313" key="3">
    <source>
        <dbReference type="Proteomes" id="UP000199012"/>
    </source>
</evidence>
<evidence type="ECO:0000259" key="1">
    <source>
        <dbReference type="Pfam" id="PF04230"/>
    </source>
</evidence>
<feature type="domain" description="Polysaccharide pyruvyl transferase" evidence="1">
    <location>
        <begin position="15"/>
        <end position="270"/>
    </location>
</feature>
<organism evidence="2 3">
    <name type="scientific">Cellulomonas marina</name>
    <dbReference type="NCBI Taxonomy" id="988821"/>
    <lineage>
        <taxon>Bacteria</taxon>
        <taxon>Bacillati</taxon>
        <taxon>Actinomycetota</taxon>
        <taxon>Actinomycetes</taxon>
        <taxon>Micrococcales</taxon>
        <taxon>Cellulomonadaceae</taxon>
        <taxon>Cellulomonas</taxon>
    </lineage>
</organism>